<proteinExistence type="predicted"/>
<dbReference type="STRING" id="690879.TSACC_3690"/>
<evidence type="ECO:0000313" key="2">
    <source>
        <dbReference type="Proteomes" id="UP000076023"/>
    </source>
</evidence>
<protein>
    <submittedName>
        <fullName evidence="1">Uncharacterized protein</fullName>
    </submittedName>
</protein>
<dbReference type="EMBL" id="BDCO01000003">
    <property type="protein sequence ID" value="GAT35619.1"/>
    <property type="molecule type" value="Genomic_DNA"/>
</dbReference>
<gene>
    <name evidence="1" type="ORF">TSACC_3690</name>
</gene>
<accession>A0A146GDH8</accession>
<organism evidence="1 2">
    <name type="scientific">Terrimicrobium sacchariphilum</name>
    <dbReference type="NCBI Taxonomy" id="690879"/>
    <lineage>
        <taxon>Bacteria</taxon>
        <taxon>Pseudomonadati</taxon>
        <taxon>Verrucomicrobiota</taxon>
        <taxon>Terrimicrobiia</taxon>
        <taxon>Terrimicrobiales</taxon>
        <taxon>Terrimicrobiaceae</taxon>
        <taxon>Terrimicrobium</taxon>
    </lineage>
</organism>
<sequence>MLMQSEVIPNVELRRYTPNDYPIIEAWCLAAGIEPIAKGALTDYGVFCTYGGREVACAWFYINNRSPVAKMENLIEVPENPYPEARFELVELFRGEAKRMGKLFDIDTPRTGEAIVPFTFQNEEAFDAIEAEISLHPESAKAEELMPLKHRFVPGMYIREIFIPAGTLLTSRVHQTEHPFTISMGDISVVTPGGGVTRLKAPYTGITKPGTRRMLYAHENTIWTTYHVTKETDPMKIVLGVTDAPRNRFLGGC</sequence>
<reference evidence="2" key="1">
    <citation type="journal article" date="2017" name="Genome Announc.">
        <title>Draft Genome Sequence of Terrimicrobium sacchariphilum NM-5T, a Facultative Anaerobic Soil Bacterium of the Class Spartobacteria.</title>
        <authorList>
            <person name="Qiu Y.L."/>
            <person name="Tourlousse D.M."/>
            <person name="Matsuura N."/>
            <person name="Ohashi A."/>
            <person name="Sekiguchi Y."/>
        </authorList>
    </citation>
    <scope>NUCLEOTIDE SEQUENCE [LARGE SCALE GENOMIC DNA]</scope>
    <source>
        <strain evidence="2">NM-5</strain>
    </source>
</reference>
<comment type="caution">
    <text evidence="1">The sequence shown here is derived from an EMBL/GenBank/DDBJ whole genome shotgun (WGS) entry which is preliminary data.</text>
</comment>
<evidence type="ECO:0000313" key="1">
    <source>
        <dbReference type="EMBL" id="GAT35619.1"/>
    </source>
</evidence>
<dbReference type="AlphaFoldDB" id="A0A146GDH8"/>
<dbReference type="Proteomes" id="UP000076023">
    <property type="component" value="Unassembled WGS sequence"/>
</dbReference>
<keyword evidence="2" id="KW-1185">Reference proteome</keyword>
<name>A0A146GDH8_TERSA</name>
<dbReference type="InParanoid" id="A0A146GDH8"/>